<dbReference type="EMBL" id="LXWW01000012">
    <property type="protein sequence ID" value="OAO17974.1"/>
    <property type="molecule type" value="Genomic_DNA"/>
</dbReference>
<feature type="region of interest" description="Disordered" evidence="1">
    <location>
        <begin position="1"/>
        <end position="30"/>
    </location>
</feature>
<protein>
    <submittedName>
        <fullName evidence="2">Uncharacterized protein</fullName>
    </submittedName>
</protein>
<evidence type="ECO:0000313" key="3">
    <source>
        <dbReference type="Proteomes" id="UP000078348"/>
    </source>
</evidence>
<evidence type="ECO:0000256" key="1">
    <source>
        <dbReference type="SAM" id="MobiDB-lite"/>
    </source>
</evidence>
<evidence type="ECO:0000313" key="2">
    <source>
        <dbReference type="EMBL" id="OAO17974.1"/>
    </source>
</evidence>
<sequence>MTLSTKTQLKRPLPTGELGNEMNGIVPPPKLERVENRRYDSHAGLEIPESKRAIVSQLKDGEVLISRQFFVTLLSMVNVTNISEFLTSDHVHFPYPSNTEDELKHIMHPNPEPVAFNPPPPSLVTTLRTPIVIPFDSVKSHSIIRQLNVPPTVVKTDKLGLSFLSRLFPDSAVGMSM</sequence>
<proteinExistence type="predicted"/>
<keyword evidence="3" id="KW-1185">Reference proteome</keyword>
<reference evidence="2 3" key="1">
    <citation type="submission" date="2016-05" db="EMBL/GenBank/DDBJ databases">
        <title>Nuclear genome of Blastocystis sp. subtype 1 NandII.</title>
        <authorList>
            <person name="Gentekaki E."/>
            <person name="Curtis B."/>
            <person name="Stairs C."/>
            <person name="Eme L."/>
            <person name="Herman E."/>
            <person name="Klimes V."/>
            <person name="Arias M.C."/>
            <person name="Elias M."/>
            <person name="Hilliou F."/>
            <person name="Klute M."/>
            <person name="Malik S.-B."/>
            <person name="Pightling A."/>
            <person name="Rachubinski R."/>
            <person name="Salas D."/>
            <person name="Schlacht A."/>
            <person name="Suga H."/>
            <person name="Archibald J."/>
            <person name="Ball S.G."/>
            <person name="Clark G."/>
            <person name="Dacks J."/>
            <person name="Van Der Giezen M."/>
            <person name="Tsaousis A."/>
            <person name="Roger A."/>
        </authorList>
    </citation>
    <scope>NUCLEOTIDE SEQUENCE [LARGE SCALE GENOMIC DNA]</scope>
    <source>
        <strain evidence="3">ATCC 50177 / NandII</strain>
    </source>
</reference>
<organism evidence="2 3">
    <name type="scientific">Blastocystis sp. subtype 1 (strain ATCC 50177 / NandII)</name>
    <dbReference type="NCBI Taxonomy" id="478820"/>
    <lineage>
        <taxon>Eukaryota</taxon>
        <taxon>Sar</taxon>
        <taxon>Stramenopiles</taxon>
        <taxon>Bigyra</taxon>
        <taxon>Opalozoa</taxon>
        <taxon>Opalinata</taxon>
        <taxon>Blastocystidae</taxon>
        <taxon>Blastocystis</taxon>
    </lineage>
</organism>
<gene>
    <name evidence="2" type="ORF">AV274_0307</name>
</gene>
<accession>A0A196SQB4</accession>
<dbReference type="Proteomes" id="UP000078348">
    <property type="component" value="Unassembled WGS sequence"/>
</dbReference>
<dbReference type="AlphaFoldDB" id="A0A196SQB4"/>
<name>A0A196SQB4_BLAHN</name>
<comment type="caution">
    <text evidence="2">The sequence shown here is derived from an EMBL/GenBank/DDBJ whole genome shotgun (WGS) entry which is preliminary data.</text>
</comment>